<dbReference type="Proteomes" id="UP000249390">
    <property type="component" value="Unassembled WGS sequence"/>
</dbReference>
<name>A0A328E8S2_9ASTE</name>
<organism evidence="2 3">
    <name type="scientific">Cuscuta australis</name>
    <dbReference type="NCBI Taxonomy" id="267555"/>
    <lineage>
        <taxon>Eukaryota</taxon>
        <taxon>Viridiplantae</taxon>
        <taxon>Streptophyta</taxon>
        <taxon>Embryophyta</taxon>
        <taxon>Tracheophyta</taxon>
        <taxon>Spermatophyta</taxon>
        <taxon>Magnoliopsida</taxon>
        <taxon>eudicotyledons</taxon>
        <taxon>Gunneridae</taxon>
        <taxon>Pentapetalae</taxon>
        <taxon>asterids</taxon>
        <taxon>lamiids</taxon>
        <taxon>Solanales</taxon>
        <taxon>Convolvulaceae</taxon>
        <taxon>Cuscuteae</taxon>
        <taxon>Cuscuta</taxon>
        <taxon>Cuscuta subgen. Grammica</taxon>
        <taxon>Cuscuta sect. Cleistogrammica</taxon>
    </lineage>
</organism>
<accession>A0A328E8S2</accession>
<dbReference type="PANTHER" id="PTHR36759:SF1">
    <property type="entry name" value="DYNEIN BETA CHAIN, CILIARY PROTEIN"/>
    <property type="match status" value="1"/>
</dbReference>
<reference evidence="2 3" key="1">
    <citation type="submission" date="2018-06" db="EMBL/GenBank/DDBJ databases">
        <title>The Genome of Cuscuta australis (Dodder) Provides Insight into the Evolution of Plant Parasitism.</title>
        <authorList>
            <person name="Liu H."/>
        </authorList>
    </citation>
    <scope>NUCLEOTIDE SEQUENCE [LARGE SCALE GENOMIC DNA]</scope>
    <source>
        <strain evidence="3">cv. Yunnan</strain>
        <tissue evidence="2">Vines</tissue>
    </source>
</reference>
<dbReference type="EMBL" id="NQVE01000009">
    <property type="protein sequence ID" value="RAL54455.1"/>
    <property type="molecule type" value="Genomic_DNA"/>
</dbReference>
<gene>
    <name evidence="2" type="ORF">DM860_001583</name>
</gene>
<evidence type="ECO:0000313" key="3">
    <source>
        <dbReference type="Proteomes" id="UP000249390"/>
    </source>
</evidence>
<dbReference type="AlphaFoldDB" id="A0A328E8S2"/>
<protein>
    <submittedName>
        <fullName evidence="2">Uncharacterized protein</fullName>
    </submittedName>
</protein>
<feature type="compositionally biased region" description="Polar residues" evidence="1">
    <location>
        <begin position="14"/>
        <end position="25"/>
    </location>
</feature>
<sequence length="187" mass="20447">MGQAFRRAAGRIGSSRTEASSSQLKNPIGAPPPPHPESISVKNVGPGAESTAKVNPKNILEERDPQFDGMLSQMVGRIRAKPGGKSEMGEASIVGKYERPLPKLRNTTTESSRYEGRPAPPGTLNVAQLRQIIMLYHGKGDDPNNRGPVDVNQLAHKFQIDVSQVQRIVQFVSLPTEDDTTEHKKKF</sequence>
<evidence type="ECO:0000313" key="2">
    <source>
        <dbReference type="EMBL" id="RAL54455.1"/>
    </source>
</evidence>
<feature type="region of interest" description="Disordered" evidence="1">
    <location>
        <begin position="1"/>
        <end position="123"/>
    </location>
</feature>
<comment type="caution">
    <text evidence="2">The sequence shown here is derived from an EMBL/GenBank/DDBJ whole genome shotgun (WGS) entry which is preliminary data.</text>
</comment>
<evidence type="ECO:0000256" key="1">
    <source>
        <dbReference type="SAM" id="MobiDB-lite"/>
    </source>
</evidence>
<dbReference type="PANTHER" id="PTHR36759">
    <property type="entry name" value="DYNEIN BETA CHAIN, CILIARY PROTEIN"/>
    <property type="match status" value="1"/>
</dbReference>
<keyword evidence="3" id="KW-1185">Reference proteome</keyword>
<proteinExistence type="predicted"/>